<dbReference type="Proteomes" id="UP001177140">
    <property type="component" value="Unassembled WGS sequence"/>
</dbReference>
<dbReference type="EMBL" id="JAJJMA010069008">
    <property type="protein sequence ID" value="MCL7027508.1"/>
    <property type="molecule type" value="Genomic_DNA"/>
</dbReference>
<protein>
    <submittedName>
        <fullName evidence="2">Uncharacterized protein</fullName>
    </submittedName>
</protein>
<evidence type="ECO:0000313" key="3">
    <source>
        <dbReference type="Proteomes" id="UP001177140"/>
    </source>
</evidence>
<sequence length="178" mass="20140">MQSSPVERETTHSPPLVTRKVGNPLVVSTKGRPRNNTPKADEYIPKKLKKGKENVEVNIQVPAQVNQSLKNLTYDQYLQVLQFAPMHLRGHGAVDVPQFAPMHLQAYGAMDVPQFTPTHLRGHVASFTPIYGRHEQQQQRRHELQEISTQYTNLTPLFGYGHQPQFGGGRYPGTIEHI</sequence>
<name>A0AA41S6W6_PAPNU</name>
<proteinExistence type="predicted"/>
<keyword evidence="3" id="KW-1185">Reference proteome</keyword>
<dbReference type="AlphaFoldDB" id="A0AA41S6W6"/>
<comment type="caution">
    <text evidence="2">The sequence shown here is derived from an EMBL/GenBank/DDBJ whole genome shotgun (WGS) entry which is preliminary data.</text>
</comment>
<accession>A0AA41S6W6</accession>
<gene>
    <name evidence="2" type="ORF">MKW94_009710</name>
</gene>
<organism evidence="2 3">
    <name type="scientific">Papaver nudicaule</name>
    <name type="common">Iceland poppy</name>
    <dbReference type="NCBI Taxonomy" id="74823"/>
    <lineage>
        <taxon>Eukaryota</taxon>
        <taxon>Viridiplantae</taxon>
        <taxon>Streptophyta</taxon>
        <taxon>Embryophyta</taxon>
        <taxon>Tracheophyta</taxon>
        <taxon>Spermatophyta</taxon>
        <taxon>Magnoliopsida</taxon>
        <taxon>Ranunculales</taxon>
        <taxon>Papaveraceae</taxon>
        <taxon>Papaveroideae</taxon>
        <taxon>Papaver</taxon>
    </lineage>
</organism>
<feature type="region of interest" description="Disordered" evidence="1">
    <location>
        <begin position="1"/>
        <end position="41"/>
    </location>
</feature>
<reference evidence="2" key="1">
    <citation type="submission" date="2022-03" db="EMBL/GenBank/DDBJ databases">
        <title>A functionally conserved STORR gene fusion in Papaver species that diverged 16.8 million years ago.</title>
        <authorList>
            <person name="Catania T."/>
        </authorList>
    </citation>
    <scope>NUCLEOTIDE SEQUENCE</scope>
    <source>
        <strain evidence="2">S-191538</strain>
    </source>
</reference>
<evidence type="ECO:0000313" key="2">
    <source>
        <dbReference type="EMBL" id="MCL7027508.1"/>
    </source>
</evidence>
<feature type="compositionally biased region" description="Basic and acidic residues" evidence="1">
    <location>
        <begin position="1"/>
        <end position="11"/>
    </location>
</feature>
<evidence type="ECO:0000256" key="1">
    <source>
        <dbReference type="SAM" id="MobiDB-lite"/>
    </source>
</evidence>